<gene>
    <name evidence="6" type="ORF">CUJ83_13185</name>
</gene>
<evidence type="ECO:0000313" key="7">
    <source>
        <dbReference type="Proteomes" id="UP001320159"/>
    </source>
</evidence>
<evidence type="ECO:0000256" key="2">
    <source>
        <dbReference type="ARBA" id="ARBA00022723"/>
    </source>
</evidence>
<reference evidence="6 7" key="1">
    <citation type="submission" date="2017-11" db="EMBL/GenBank/DDBJ databases">
        <title>Isolation and Characterization of Family Methanocellaceae Species from Potential Methane Hydrate Area Offshore Southwestern Taiwan.</title>
        <authorList>
            <person name="Zhang W.-L."/>
            <person name="Chen W.-C."/>
            <person name="Lai M.-C."/>
            <person name="Chen S.-C."/>
        </authorList>
    </citation>
    <scope>NUCLEOTIDE SEQUENCE [LARGE SCALE GENOMIC DNA]</scope>
    <source>
        <strain evidence="6 7">CWC-04</strain>
    </source>
</reference>
<dbReference type="AlphaFoldDB" id="A0AAP2W5U9"/>
<keyword evidence="1" id="KW-0004">4Fe-4S</keyword>
<protein>
    <submittedName>
        <fullName evidence="6">Hydrogenase</fullName>
    </submittedName>
</protein>
<evidence type="ECO:0000259" key="5">
    <source>
        <dbReference type="PROSITE" id="PS51379"/>
    </source>
</evidence>
<evidence type="ECO:0000256" key="4">
    <source>
        <dbReference type="ARBA" id="ARBA00023014"/>
    </source>
</evidence>
<proteinExistence type="predicted"/>
<dbReference type="InterPro" id="IPR017900">
    <property type="entry name" value="4Fe4S_Fe_S_CS"/>
</dbReference>
<dbReference type="RefSeq" id="WP_230742811.1">
    <property type="nucleotide sequence ID" value="NZ_PGCK01000012.1"/>
</dbReference>
<dbReference type="PANTHER" id="PTHR24960:SF79">
    <property type="entry name" value="PHOTOSYSTEM I IRON-SULFUR CENTER"/>
    <property type="match status" value="1"/>
</dbReference>
<evidence type="ECO:0000256" key="1">
    <source>
        <dbReference type="ARBA" id="ARBA00022485"/>
    </source>
</evidence>
<dbReference type="PROSITE" id="PS00198">
    <property type="entry name" value="4FE4S_FER_1"/>
    <property type="match status" value="1"/>
</dbReference>
<feature type="domain" description="4Fe-4S ferredoxin-type" evidence="5">
    <location>
        <begin position="35"/>
        <end position="64"/>
    </location>
</feature>
<feature type="domain" description="4Fe-4S ferredoxin-type" evidence="5">
    <location>
        <begin position="68"/>
        <end position="97"/>
    </location>
</feature>
<keyword evidence="3" id="KW-0408">Iron</keyword>
<dbReference type="Pfam" id="PF12838">
    <property type="entry name" value="Fer4_7"/>
    <property type="match status" value="1"/>
</dbReference>
<keyword evidence="2" id="KW-0479">Metal-binding</keyword>
<dbReference type="Proteomes" id="UP001320159">
    <property type="component" value="Unassembled WGS sequence"/>
</dbReference>
<dbReference type="GO" id="GO:0016491">
    <property type="term" value="F:oxidoreductase activity"/>
    <property type="evidence" value="ECO:0007669"/>
    <property type="project" value="UniProtKB-ARBA"/>
</dbReference>
<keyword evidence="7" id="KW-1185">Reference proteome</keyword>
<dbReference type="Gene3D" id="3.30.70.20">
    <property type="match status" value="1"/>
</dbReference>
<keyword evidence="4" id="KW-0411">Iron-sulfur</keyword>
<sequence length="224" mass="25619">MKNPVKAFAGLIANFFRKPVTIEENYGFLSDTFRWLPRRDDEKCTGCGACYERCSSGATHIHDVQEERTVCIDSLNCIFCGRCADACPESALELSFEPKTDDEKKVREEMFDIEGGECPHSLIRPKENKEASLEYLRRISLAHEQGEDGPCTKTMLPLQRCSVCGEIMPETSKHLEIVKKRALENLQPETAKIVEEDMKLYLTACVSCRQKYSLIWNTHPRKYI</sequence>
<evidence type="ECO:0000256" key="3">
    <source>
        <dbReference type="ARBA" id="ARBA00023004"/>
    </source>
</evidence>
<dbReference type="InterPro" id="IPR050157">
    <property type="entry name" value="PSI_iron-sulfur_center"/>
</dbReference>
<name>A0AAP2W5U9_9EURY</name>
<dbReference type="InterPro" id="IPR017896">
    <property type="entry name" value="4Fe4S_Fe-S-bd"/>
</dbReference>
<dbReference type="PANTHER" id="PTHR24960">
    <property type="entry name" value="PHOTOSYSTEM I IRON-SULFUR CENTER-RELATED"/>
    <property type="match status" value="1"/>
</dbReference>
<evidence type="ECO:0000313" key="6">
    <source>
        <dbReference type="EMBL" id="MCD1295950.1"/>
    </source>
</evidence>
<comment type="caution">
    <text evidence="6">The sequence shown here is derived from an EMBL/GenBank/DDBJ whole genome shotgun (WGS) entry which is preliminary data.</text>
</comment>
<dbReference type="EMBL" id="PGCK01000012">
    <property type="protein sequence ID" value="MCD1295950.1"/>
    <property type="molecule type" value="Genomic_DNA"/>
</dbReference>
<dbReference type="GO" id="GO:0046872">
    <property type="term" value="F:metal ion binding"/>
    <property type="evidence" value="ECO:0007669"/>
    <property type="project" value="UniProtKB-KW"/>
</dbReference>
<dbReference type="SUPFAM" id="SSF54862">
    <property type="entry name" value="4Fe-4S ferredoxins"/>
    <property type="match status" value="2"/>
</dbReference>
<organism evidence="6 7">
    <name type="scientific">Methanooceanicella nereidis</name>
    <dbReference type="NCBI Taxonomy" id="2052831"/>
    <lineage>
        <taxon>Archaea</taxon>
        <taxon>Methanobacteriati</taxon>
        <taxon>Methanobacteriota</taxon>
        <taxon>Stenosarchaea group</taxon>
        <taxon>Methanomicrobia</taxon>
        <taxon>Methanocellales</taxon>
        <taxon>Methanocellaceae</taxon>
        <taxon>Methanooceanicella</taxon>
    </lineage>
</organism>
<accession>A0AAP2W5U9</accession>
<dbReference type="PROSITE" id="PS51379">
    <property type="entry name" value="4FE4S_FER_2"/>
    <property type="match status" value="2"/>
</dbReference>
<dbReference type="GO" id="GO:0051539">
    <property type="term" value="F:4 iron, 4 sulfur cluster binding"/>
    <property type="evidence" value="ECO:0007669"/>
    <property type="project" value="UniProtKB-KW"/>
</dbReference>